<dbReference type="RefSeq" id="WP_116976471.1">
    <property type="nucleotide sequence ID" value="NZ_QPMM01000007.1"/>
</dbReference>
<comment type="caution">
    <text evidence="5">The sequence shown here is derived from an EMBL/GenBank/DDBJ whole genome shotgun (WGS) entry which is preliminary data.</text>
</comment>
<comment type="subcellular location">
    <subcellularLocation>
        <location evidence="1">Cell outer membrane</location>
    </subcellularLocation>
</comment>
<accession>A0A3E1Y8X9</accession>
<name>A0A3E1Y8X9_9BACT</name>
<dbReference type="InterPro" id="IPR036942">
    <property type="entry name" value="Beta-barrel_TonB_sf"/>
</dbReference>
<keyword evidence="3" id="KW-0998">Cell outer membrane</keyword>
<dbReference type="GO" id="GO:0009279">
    <property type="term" value="C:cell outer membrane"/>
    <property type="evidence" value="ECO:0007669"/>
    <property type="project" value="UniProtKB-SubCell"/>
</dbReference>
<evidence type="ECO:0000259" key="4">
    <source>
        <dbReference type="Pfam" id="PF14905"/>
    </source>
</evidence>
<evidence type="ECO:0000256" key="2">
    <source>
        <dbReference type="ARBA" id="ARBA00023136"/>
    </source>
</evidence>
<keyword evidence="5" id="KW-0675">Receptor</keyword>
<organism evidence="5 6">
    <name type="scientific">Chitinophaga silvatica</name>
    <dbReference type="NCBI Taxonomy" id="2282649"/>
    <lineage>
        <taxon>Bacteria</taxon>
        <taxon>Pseudomonadati</taxon>
        <taxon>Bacteroidota</taxon>
        <taxon>Chitinophagia</taxon>
        <taxon>Chitinophagales</taxon>
        <taxon>Chitinophagaceae</taxon>
        <taxon>Chitinophaga</taxon>
    </lineage>
</organism>
<dbReference type="SUPFAM" id="SSF56935">
    <property type="entry name" value="Porins"/>
    <property type="match status" value="1"/>
</dbReference>
<evidence type="ECO:0000313" key="6">
    <source>
        <dbReference type="Proteomes" id="UP000260644"/>
    </source>
</evidence>
<dbReference type="Gene3D" id="2.40.170.20">
    <property type="entry name" value="TonB-dependent receptor, beta-barrel domain"/>
    <property type="match status" value="1"/>
</dbReference>
<dbReference type="InterPro" id="IPR041700">
    <property type="entry name" value="OMP_b-brl_3"/>
</dbReference>
<dbReference type="Gene3D" id="2.170.130.10">
    <property type="entry name" value="TonB-dependent receptor, plug domain"/>
    <property type="match status" value="1"/>
</dbReference>
<proteinExistence type="predicted"/>
<dbReference type="PANTHER" id="PTHR40980">
    <property type="entry name" value="PLUG DOMAIN-CONTAINING PROTEIN"/>
    <property type="match status" value="1"/>
</dbReference>
<keyword evidence="6" id="KW-1185">Reference proteome</keyword>
<protein>
    <submittedName>
        <fullName evidence="5">TonB-dependent receptor</fullName>
    </submittedName>
</protein>
<dbReference type="Pfam" id="PF14905">
    <property type="entry name" value="OMP_b-brl_3"/>
    <property type="match status" value="1"/>
</dbReference>
<dbReference type="InterPro" id="IPR037066">
    <property type="entry name" value="Plug_dom_sf"/>
</dbReference>
<dbReference type="OrthoDB" id="905812at2"/>
<sequence length="796" mass="90941">MKRIFILLAIILHYSYTQGQQFTIKGKLVGRQAAPIEFMYVSLFKSDSVLVQQAITDTLGQFAMKADKKAYRLIVKQFGKEYLNREILVDGDRDLGVIEIEDVTALQGITITGKKKIFEQKVDRLVFNIENAVMPTGGSALDALKSTPGVRIQNDVISIVGKGEVMVMIDERLQRMSKEDLANFMKSIPADNIRSIEVITTPPAQYEAEGNSGLINIKLKKARTNSWDASIGASYTQKTYAGGNLQGLFNYNHNRLSLQASVSKGKQELLTTADEQIFYTKERWQQQTRNRSQRDILSAGWGIDYKLTNKWTTGFKYLGSYTDRQSTNQPFTTRFNSETSIMDGFVASDVKAASKPQMSSLNWYHSFSLDTMGKKITIDMDYFDYQKTDFRFFSGNELDQHKGIIPGSFFSSENNNINKIKNYAAKTDVTLPYKWANLTAGARFSYTITNNDLVVYDHHTGTPVLNTNQSNVFNYKEYNEALYFSAARKISDKWETQAGMRVEATQTKGYSENLNQINTNNYIKLFPTAYLTYVPDENNSFSLNYSRRIRRPEFDYLNPFVVRSNPYFYAEGNPFLKPSYINNIELSYVKNQQWVNSLYYSRVTDFGQDLAITNDVTNITRKTPLNYANTYQIGISTSYNLNKYAWWNSLTGFNVNYQNVKSKVDFVRSIDGYNGYLFSNNDFTLNRQKSVFLGVNYALQLAGRYQIFHISTLNILDVSVKCLLANKKLTLTVTGEDLLNAQRPVITYFSNGIKNSIRSYGDSRGVRVSISYKFGRNSITLKQRDFGNEEERDRAK</sequence>
<dbReference type="Proteomes" id="UP000260644">
    <property type="component" value="Unassembled WGS sequence"/>
</dbReference>
<evidence type="ECO:0000256" key="1">
    <source>
        <dbReference type="ARBA" id="ARBA00004442"/>
    </source>
</evidence>
<feature type="domain" description="Outer membrane protein beta-barrel" evidence="4">
    <location>
        <begin position="369"/>
        <end position="772"/>
    </location>
</feature>
<evidence type="ECO:0000256" key="3">
    <source>
        <dbReference type="ARBA" id="ARBA00023237"/>
    </source>
</evidence>
<keyword evidence="2" id="KW-0472">Membrane</keyword>
<gene>
    <name evidence="5" type="ORF">DVR12_14460</name>
</gene>
<evidence type="ECO:0000313" key="5">
    <source>
        <dbReference type="EMBL" id="RFS21854.1"/>
    </source>
</evidence>
<reference evidence="5 6" key="1">
    <citation type="submission" date="2018-07" db="EMBL/GenBank/DDBJ databases">
        <title>Chitinophaga K2CV101002-2 sp. nov., isolated from a monsoon evergreen broad-leaved forest soil.</title>
        <authorList>
            <person name="Lv Y."/>
        </authorList>
    </citation>
    <scope>NUCLEOTIDE SEQUENCE [LARGE SCALE GENOMIC DNA]</scope>
    <source>
        <strain evidence="5 6">GDMCC 1.1288</strain>
    </source>
</reference>
<dbReference type="AlphaFoldDB" id="A0A3E1Y8X9"/>
<dbReference type="PANTHER" id="PTHR40980:SF4">
    <property type="entry name" value="TONB-DEPENDENT RECEPTOR-LIKE BETA-BARREL DOMAIN-CONTAINING PROTEIN"/>
    <property type="match status" value="1"/>
</dbReference>
<dbReference type="EMBL" id="QPMM01000007">
    <property type="protein sequence ID" value="RFS21854.1"/>
    <property type="molecule type" value="Genomic_DNA"/>
</dbReference>